<organism evidence="2 3">
    <name type="scientific">Paenibacillus gyeongsangnamensis</name>
    <dbReference type="NCBI Taxonomy" id="3388067"/>
    <lineage>
        <taxon>Bacteria</taxon>
        <taxon>Bacillati</taxon>
        <taxon>Bacillota</taxon>
        <taxon>Bacilli</taxon>
        <taxon>Bacillales</taxon>
        <taxon>Paenibacillaceae</taxon>
        <taxon>Paenibacillus</taxon>
    </lineage>
</organism>
<dbReference type="GO" id="GO:0008168">
    <property type="term" value="F:methyltransferase activity"/>
    <property type="evidence" value="ECO:0007669"/>
    <property type="project" value="UniProtKB-KW"/>
</dbReference>
<keyword evidence="2" id="KW-0808">Transferase</keyword>
<reference evidence="2 3" key="1">
    <citation type="submission" date="2022-12" db="EMBL/GenBank/DDBJ databases">
        <title>Draft genome sequence of Paenibacillus sp. dW9.</title>
        <authorList>
            <person name="Choi E.-W."/>
            <person name="Kim D.-U."/>
        </authorList>
    </citation>
    <scope>NUCLEOTIDE SEQUENCE [LARGE SCALE GENOMIC DNA]</scope>
    <source>
        <strain evidence="3">dW9</strain>
    </source>
</reference>
<dbReference type="Proteomes" id="UP001527882">
    <property type="component" value="Unassembled WGS sequence"/>
</dbReference>
<accession>A0ABT4Q322</accession>
<dbReference type="Pfam" id="PF08241">
    <property type="entry name" value="Methyltransf_11"/>
    <property type="match status" value="1"/>
</dbReference>
<dbReference type="SUPFAM" id="SSF53335">
    <property type="entry name" value="S-adenosyl-L-methionine-dependent methyltransferases"/>
    <property type="match status" value="1"/>
</dbReference>
<comment type="caution">
    <text evidence="2">The sequence shown here is derived from an EMBL/GenBank/DDBJ whole genome shotgun (WGS) entry which is preliminary data.</text>
</comment>
<feature type="domain" description="Methyltransferase type 11" evidence="1">
    <location>
        <begin position="3"/>
        <end position="54"/>
    </location>
</feature>
<dbReference type="GO" id="GO:0032259">
    <property type="term" value="P:methylation"/>
    <property type="evidence" value="ECO:0007669"/>
    <property type="project" value="UniProtKB-KW"/>
</dbReference>
<protein>
    <submittedName>
        <fullName evidence="2">Methyltransferase domain-containing protein</fullName>
    </submittedName>
</protein>
<dbReference type="Gene3D" id="3.40.50.150">
    <property type="entry name" value="Vaccinia Virus protein VP39"/>
    <property type="match status" value="1"/>
</dbReference>
<proteinExistence type="predicted"/>
<evidence type="ECO:0000313" key="3">
    <source>
        <dbReference type="Proteomes" id="UP001527882"/>
    </source>
</evidence>
<dbReference type="EMBL" id="JAQAGZ010000001">
    <property type="protein sequence ID" value="MCZ8511280.1"/>
    <property type="molecule type" value="Genomic_DNA"/>
</dbReference>
<keyword evidence="2" id="KW-0489">Methyltransferase</keyword>
<evidence type="ECO:0000313" key="2">
    <source>
        <dbReference type="EMBL" id="MCZ8511280.1"/>
    </source>
</evidence>
<gene>
    <name evidence="2" type="ORF">O9H85_02245</name>
</gene>
<dbReference type="InterPro" id="IPR013216">
    <property type="entry name" value="Methyltransf_11"/>
</dbReference>
<sequence>MAFQQGTAQATGLPGDWADAVLERALIHHLPESELEVVFRESRRILKPGGVLIVQDRTPEDCVLPGSREHLRGCCFEVFPRLIPLETGRRHSASAVLQALEKAGFGQVEEVKLWETRKRYAGWSEFRTELLGRAGRSILHELSDEELVRLAKEIELRYAFQEKEEIAEKDRWTVWFAKVR</sequence>
<name>A0ABT4Q322_9BACL</name>
<keyword evidence="3" id="KW-1185">Reference proteome</keyword>
<evidence type="ECO:0000259" key="1">
    <source>
        <dbReference type="Pfam" id="PF08241"/>
    </source>
</evidence>
<dbReference type="InterPro" id="IPR029063">
    <property type="entry name" value="SAM-dependent_MTases_sf"/>
</dbReference>